<dbReference type="AlphaFoldDB" id="A0A0G4B6J7"/>
<keyword evidence="1" id="KW-0472">Membrane</keyword>
<dbReference type="EMBL" id="CP011213">
    <property type="protein sequence ID" value="AKM82637.1"/>
    <property type="molecule type" value="Genomic_DNA"/>
</dbReference>
<reference evidence="2 3" key="1">
    <citation type="journal article" date="2015" name="Nature">
        <title>rRNA introns, odd ribosomes, and small enigmatic genomes across a large radiation of phyla.</title>
        <authorList>
            <person name="Brown C.T."/>
            <person name="Hug L.A."/>
            <person name="Thomas B.C."/>
            <person name="Sharon I."/>
            <person name="Castelle C.J."/>
            <person name="Singh A."/>
            <person name="Wilkins M.J."/>
            <person name="Williams K.H."/>
            <person name="Banfield J.F."/>
        </authorList>
    </citation>
    <scope>NUCLEOTIDE SEQUENCE [LARGE SCALE GENOMIC DNA]</scope>
</reference>
<accession>A0A0G4B6J7</accession>
<feature type="transmembrane region" description="Helical" evidence="1">
    <location>
        <begin position="35"/>
        <end position="57"/>
    </location>
</feature>
<organism evidence="2 3">
    <name type="scientific">Berkelbacteria bacterium GW2011_GWE1_39_12</name>
    <dbReference type="NCBI Taxonomy" id="1618337"/>
    <lineage>
        <taxon>Bacteria</taxon>
        <taxon>Candidatus Berkelbacteria</taxon>
    </lineage>
</organism>
<dbReference type="KEGG" id="bbgw:UT28_C0001G0860"/>
<sequence length="99" mass="10886">MKRTGFFNALGTLVYIVIVGTIMQNGDRLFGKTDTFITPIIVLLLFTLSASIVGGFILGKPVMLYLDDRKKEAVSLFLNTSFWLAIFTVVALIIAALVK</sequence>
<keyword evidence="1" id="KW-1133">Transmembrane helix</keyword>
<dbReference type="STRING" id="1618337.UT28_C0001G0860"/>
<gene>
    <name evidence="2" type="ORF">UT28_C0001G0860</name>
</gene>
<dbReference type="Proteomes" id="UP000035648">
    <property type="component" value="Chromosome"/>
</dbReference>
<evidence type="ECO:0000313" key="2">
    <source>
        <dbReference type="EMBL" id="AKM82637.1"/>
    </source>
</evidence>
<feature type="transmembrane region" description="Helical" evidence="1">
    <location>
        <begin position="77"/>
        <end position="98"/>
    </location>
</feature>
<evidence type="ECO:0000256" key="1">
    <source>
        <dbReference type="SAM" id="Phobius"/>
    </source>
</evidence>
<feature type="transmembrane region" description="Helical" evidence="1">
    <location>
        <begin position="6"/>
        <end position="23"/>
    </location>
</feature>
<protein>
    <submittedName>
        <fullName evidence="2">Uncharacterized protein</fullName>
    </submittedName>
</protein>
<name>A0A0G4B6J7_9BACT</name>
<evidence type="ECO:0000313" key="3">
    <source>
        <dbReference type="Proteomes" id="UP000035648"/>
    </source>
</evidence>
<keyword evidence="1" id="KW-0812">Transmembrane</keyword>
<proteinExistence type="predicted"/>